<evidence type="ECO:0000313" key="13">
    <source>
        <dbReference type="Proteomes" id="UP001652625"/>
    </source>
</evidence>
<dbReference type="SUPFAM" id="SSF109604">
    <property type="entry name" value="HD-domain/PDEase-like"/>
    <property type="match status" value="1"/>
</dbReference>
<comment type="function">
    <text evidence="4">Catalyzes the dephosphorylation of the nucleoside 5'-monophosphates deoxyadenosine monophosphate (dAMP), deoxycytidine monophosphate (dCMP), deoxyguanosine monophosphate (dGMP) and deoxythymidine monophosphate (dTMP).</text>
</comment>
<comment type="cofactor">
    <cofactor evidence="2">
        <name>Mn(2+)</name>
        <dbReference type="ChEBI" id="CHEBI:29035"/>
    </cofactor>
</comment>
<comment type="similarity">
    <text evidence="5">Belongs to the HDDC2 family.</text>
</comment>
<evidence type="ECO:0000256" key="4">
    <source>
        <dbReference type="ARBA" id="ARBA00004074"/>
    </source>
</evidence>
<proteinExistence type="inferred from homology"/>
<dbReference type="InterPro" id="IPR006674">
    <property type="entry name" value="HD_domain"/>
</dbReference>
<comment type="cofactor">
    <cofactor evidence="3">
        <name>Co(2+)</name>
        <dbReference type="ChEBI" id="CHEBI:48828"/>
    </cofactor>
</comment>
<name>A0ABM4BR65_HYDVU</name>
<keyword evidence="13" id="KW-1185">Reference proteome</keyword>
<evidence type="ECO:0000256" key="1">
    <source>
        <dbReference type="ARBA" id="ARBA00001638"/>
    </source>
</evidence>
<dbReference type="SMART" id="SM00471">
    <property type="entry name" value="HDc"/>
    <property type="match status" value="1"/>
</dbReference>
<comment type="catalytic activity">
    <reaction evidence="1">
        <text>a 2'-deoxyribonucleoside 5'-phosphate + H2O = a 2'-deoxyribonucleoside + phosphate</text>
        <dbReference type="Rhea" id="RHEA:36167"/>
        <dbReference type="ChEBI" id="CHEBI:15377"/>
        <dbReference type="ChEBI" id="CHEBI:18274"/>
        <dbReference type="ChEBI" id="CHEBI:43474"/>
        <dbReference type="ChEBI" id="CHEBI:65317"/>
        <dbReference type="EC" id="3.1.3.89"/>
    </reaction>
</comment>
<dbReference type="GeneID" id="100210895"/>
<organism evidence="13 14">
    <name type="scientific">Hydra vulgaris</name>
    <name type="common">Hydra</name>
    <name type="synonym">Hydra attenuata</name>
    <dbReference type="NCBI Taxonomy" id="6087"/>
    <lineage>
        <taxon>Eukaryota</taxon>
        <taxon>Metazoa</taxon>
        <taxon>Cnidaria</taxon>
        <taxon>Hydrozoa</taxon>
        <taxon>Hydroidolina</taxon>
        <taxon>Anthoathecata</taxon>
        <taxon>Aplanulata</taxon>
        <taxon>Hydridae</taxon>
        <taxon>Hydra</taxon>
    </lineage>
</organism>
<evidence type="ECO:0000313" key="14">
    <source>
        <dbReference type="RefSeq" id="XP_065651641.1"/>
    </source>
</evidence>
<evidence type="ECO:0000256" key="11">
    <source>
        <dbReference type="ARBA" id="ARBA00032735"/>
    </source>
</evidence>
<evidence type="ECO:0000256" key="7">
    <source>
        <dbReference type="ARBA" id="ARBA00012964"/>
    </source>
</evidence>
<dbReference type="InterPro" id="IPR003607">
    <property type="entry name" value="HD/PDEase_dom"/>
</dbReference>
<evidence type="ECO:0000256" key="3">
    <source>
        <dbReference type="ARBA" id="ARBA00001941"/>
    </source>
</evidence>
<dbReference type="PANTHER" id="PTHR11845">
    <property type="entry name" value="5'-DEOXYNUCLEOTIDASE HDDC2"/>
    <property type="match status" value="1"/>
</dbReference>
<accession>A0ABM4BR65</accession>
<dbReference type="PANTHER" id="PTHR11845:SF13">
    <property type="entry name" value="5'-DEOXYNUCLEOTIDASE HDDC2"/>
    <property type="match status" value="1"/>
</dbReference>
<dbReference type="Pfam" id="PF13023">
    <property type="entry name" value="HD_3"/>
    <property type="match status" value="1"/>
</dbReference>
<dbReference type="EC" id="3.1.3.89" evidence="7"/>
<evidence type="ECO:0000256" key="5">
    <source>
        <dbReference type="ARBA" id="ARBA00009999"/>
    </source>
</evidence>
<evidence type="ECO:0000256" key="10">
    <source>
        <dbReference type="ARBA" id="ARBA00022801"/>
    </source>
</evidence>
<evidence type="ECO:0000256" key="6">
    <source>
        <dbReference type="ARBA" id="ARBA00011738"/>
    </source>
</evidence>
<gene>
    <name evidence="14" type="primary">LOC100210895</name>
</gene>
<comment type="subunit">
    <text evidence="6">Homodimer.</text>
</comment>
<sequence length="196" mass="22257">MASNVVCPNDSSDANSALEFFILVGQLKTNKRTGWIKNNVPHPESISDHMYRMAIMAMLLNDNNISILRCIKMALVHDLAECIVGDITPFCGISQEEKYLKEKEAMAQLCSLVTNKKVGDDIMELWQEYSAQVTGEAKAVKDLDRFEMILQAFEYERALNRNGELESFFAGTNGKFQNDVVKSWVEQLNRLRLVNK</sequence>
<evidence type="ECO:0000256" key="8">
    <source>
        <dbReference type="ARBA" id="ARBA00015933"/>
    </source>
</evidence>
<evidence type="ECO:0000256" key="9">
    <source>
        <dbReference type="ARBA" id="ARBA00022723"/>
    </source>
</evidence>
<reference evidence="14" key="1">
    <citation type="submission" date="2025-08" db="UniProtKB">
        <authorList>
            <consortium name="RefSeq"/>
        </authorList>
    </citation>
    <scope>IDENTIFICATION</scope>
</reference>
<dbReference type="RefSeq" id="XP_065651641.1">
    <property type="nucleotide sequence ID" value="XM_065795569.1"/>
</dbReference>
<keyword evidence="9" id="KW-0479">Metal-binding</keyword>
<dbReference type="Gene3D" id="1.10.3210.10">
    <property type="entry name" value="Hypothetical protein af1432"/>
    <property type="match status" value="1"/>
</dbReference>
<dbReference type="InterPro" id="IPR039356">
    <property type="entry name" value="YfbR/HDDC2"/>
</dbReference>
<keyword evidence="10" id="KW-0378">Hydrolase</keyword>
<evidence type="ECO:0000256" key="2">
    <source>
        <dbReference type="ARBA" id="ARBA00001936"/>
    </source>
</evidence>
<dbReference type="Proteomes" id="UP001652625">
    <property type="component" value="Chromosome 04"/>
</dbReference>
<protein>
    <recommendedName>
        <fullName evidence="8">5'-deoxynucleotidase HDDC2</fullName>
        <ecNumber evidence="7">3.1.3.89</ecNumber>
    </recommendedName>
    <alternativeName>
        <fullName evidence="11">HD domain-containing protein 2</fullName>
    </alternativeName>
</protein>
<evidence type="ECO:0000259" key="12">
    <source>
        <dbReference type="SMART" id="SM00471"/>
    </source>
</evidence>
<feature type="domain" description="HD/PDEase" evidence="12">
    <location>
        <begin position="42"/>
        <end position="158"/>
    </location>
</feature>